<name>A0AAD7ZXR7_DIPPU</name>
<feature type="compositionally biased region" description="Low complexity" evidence="1">
    <location>
        <begin position="17"/>
        <end position="27"/>
    </location>
</feature>
<dbReference type="AlphaFoldDB" id="A0AAD7ZXR7"/>
<protein>
    <submittedName>
        <fullName evidence="2">Uncharacterized protein</fullName>
    </submittedName>
</protein>
<proteinExistence type="predicted"/>
<keyword evidence="3" id="KW-1185">Reference proteome</keyword>
<reference evidence="2" key="1">
    <citation type="journal article" date="2023" name="IScience">
        <title>Live-bearing cockroach genome reveals convergent evolutionary mechanisms linked to viviparity in insects and beyond.</title>
        <authorList>
            <person name="Fouks B."/>
            <person name="Harrison M.C."/>
            <person name="Mikhailova A.A."/>
            <person name="Marchal E."/>
            <person name="English S."/>
            <person name="Carruthers M."/>
            <person name="Jennings E.C."/>
            <person name="Chiamaka E.L."/>
            <person name="Frigard R.A."/>
            <person name="Pippel M."/>
            <person name="Attardo G.M."/>
            <person name="Benoit J.B."/>
            <person name="Bornberg-Bauer E."/>
            <person name="Tobe S.S."/>
        </authorList>
    </citation>
    <scope>NUCLEOTIDE SEQUENCE</scope>
    <source>
        <strain evidence="2">Stay&amp;Tobe</strain>
    </source>
</reference>
<gene>
    <name evidence="2" type="ORF">L9F63_017852</name>
</gene>
<evidence type="ECO:0000313" key="3">
    <source>
        <dbReference type="Proteomes" id="UP001233999"/>
    </source>
</evidence>
<evidence type="ECO:0000313" key="2">
    <source>
        <dbReference type="EMBL" id="KAJ9588814.1"/>
    </source>
</evidence>
<feature type="region of interest" description="Disordered" evidence="1">
    <location>
        <begin position="13"/>
        <end position="48"/>
    </location>
</feature>
<sequence>MVTTSRSPWLGVTPAVSNLSSSSPRLSAWRENNSGPHHHHHQGEKKGREGNLSIGLIVPYTNFGVRDYIRAVKSAVEKLAKPRGRRLNFFKKYNFSPNEVHSVMMSLTPSPTGEFLAVRNTLKYTF</sequence>
<dbReference type="Proteomes" id="UP001233999">
    <property type="component" value="Unassembled WGS sequence"/>
</dbReference>
<dbReference type="EMBL" id="JASPKZ010005301">
    <property type="protein sequence ID" value="KAJ9588814.1"/>
    <property type="molecule type" value="Genomic_DNA"/>
</dbReference>
<reference evidence="2" key="2">
    <citation type="submission" date="2023-05" db="EMBL/GenBank/DDBJ databases">
        <authorList>
            <person name="Fouks B."/>
        </authorList>
    </citation>
    <scope>NUCLEOTIDE SEQUENCE</scope>
    <source>
        <strain evidence="2">Stay&amp;Tobe</strain>
        <tissue evidence="2">Testes</tissue>
    </source>
</reference>
<evidence type="ECO:0000256" key="1">
    <source>
        <dbReference type="SAM" id="MobiDB-lite"/>
    </source>
</evidence>
<comment type="caution">
    <text evidence="2">The sequence shown here is derived from an EMBL/GenBank/DDBJ whole genome shotgun (WGS) entry which is preliminary data.</text>
</comment>
<accession>A0AAD7ZXR7</accession>
<organism evidence="2 3">
    <name type="scientific">Diploptera punctata</name>
    <name type="common">Pacific beetle cockroach</name>
    <dbReference type="NCBI Taxonomy" id="6984"/>
    <lineage>
        <taxon>Eukaryota</taxon>
        <taxon>Metazoa</taxon>
        <taxon>Ecdysozoa</taxon>
        <taxon>Arthropoda</taxon>
        <taxon>Hexapoda</taxon>
        <taxon>Insecta</taxon>
        <taxon>Pterygota</taxon>
        <taxon>Neoptera</taxon>
        <taxon>Polyneoptera</taxon>
        <taxon>Dictyoptera</taxon>
        <taxon>Blattodea</taxon>
        <taxon>Blaberoidea</taxon>
        <taxon>Blaberidae</taxon>
        <taxon>Diplopterinae</taxon>
        <taxon>Diploptera</taxon>
    </lineage>
</organism>